<keyword evidence="3" id="KW-0808">Transferase</keyword>
<evidence type="ECO:0000313" key="3">
    <source>
        <dbReference type="EMBL" id="GJT21097.1"/>
    </source>
</evidence>
<dbReference type="Proteomes" id="UP001151760">
    <property type="component" value="Unassembled WGS sequence"/>
</dbReference>
<dbReference type="GO" id="GO:0003964">
    <property type="term" value="F:RNA-directed DNA polymerase activity"/>
    <property type="evidence" value="ECO:0007669"/>
    <property type="project" value="UniProtKB-KW"/>
</dbReference>
<reference evidence="3" key="1">
    <citation type="journal article" date="2022" name="Int. J. Mol. Sci.">
        <title>Draft Genome of Tanacetum Coccineum: Genomic Comparison of Closely Related Tanacetum-Family Plants.</title>
        <authorList>
            <person name="Yamashiro T."/>
            <person name="Shiraishi A."/>
            <person name="Nakayama K."/>
            <person name="Satake H."/>
        </authorList>
    </citation>
    <scope>NUCLEOTIDE SEQUENCE</scope>
</reference>
<dbReference type="InterPro" id="IPR005162">
    <property type="entry name" value="Retrotrans_gag_dom"/>
</dbReference>
<name>A0ABQ5C3X6_9ASTR</name>
<reference evidence="3" key="2">
    <citation type="submission" date="2022-01" db="EMBL/GenBank/DDBJ databases">
        <authorList>
            <person name="Yamashiro T."/>
            <person name="Shiraishi A."/>
            <person name="Satake H."/>
            <person name="Nakayama K."/>
        </authorList>
    </citation>
    <scope>NUCLEOTIDE SEQUENCE</scope>
</reference>
<protein>
    <submittedName>
        <fullName evidence="3">Reverse transcriptase domain-containing protein</fullName>
    </submittedName>
</protein>
<accession>A0ABQ5C3X6</accession>
<dbReference type="EMBL" id="BQNB010013861">
    <property type="protein sequence ID" value="GJT21097.1"/>
    <property type="molecule type" value="Genomic_DNA"/>
</dbReference>
<evidence type="ECO:0000259" key="2">
    <source>
        <dbReference type="Pfam" id="PF03732"/>
    </source>
</evidence>
<evidence type="ECO:0000256" key="1">
    <source>
        <dbReference type="SAM" id="MobiDB-lite"/>
    </source>
</evidence>
<keyword evidence="4" id="KW-1185">Reference proteome</keyword>
<feature type="region of interest" description="Disordered" evidence="1">
    <location>
        <begin position="1"/>
        <end position="33"/>
    </location>
</feature>
<dbReference type="Pfam" id="PF03732">
    <property type="entry name" value="Retrotrans_gag"/>
    <property type="match status" value="1"/>
</dbReference>
<comment type="caution">
    <text evidence="3">The sequence shown here is derived from an EMBL/GenBank/DDBJ whole genome shotgun (WGS) entry which is preliminary data.</text>
</comment>
<feature type="region of interest" description="Disordered" evidence="1">
    <location>
        <begin position="67"/>
        <end position="106"/>
    </location>
</feature>
<sequence length="166" mass="19302">MATNKPCCDLLSRKKPPATKEKTPKEADATPRVNIQDFYEEHYEDILSFIMDNIHRDKRKEVHARLDFEESPKRRRIREGSQNSSTRTLFASTTKSGPDKANSGDRSYGAARVWFDELPPKSIDGYKDLKATFLAYFIQQKNYVKDPVEIHNIKQRDGETIEEFMK</sequence>
<feature type="compositionally biased region" description="Polar residues" evidence="1">
    <location>
        <begin position="80"/>
        <end position="96"/>
    </location>
</feature>
<gene>
    <name evidence="3" type="ORF">Tco_0891034</name>
</gene>
<keyword evidence="3" id="KW-0695">RNA-directed DNA polymerase</keyword>
<evidence type="ECO:0000313" key="4">
    <source>
        <dbReference type="Proteomes" id="UP001151760"/>
    </source>
</evidence>
<feature type="compositionally biased region" description="Basic and acidic residues" evidence="1">
    <location>
        <begin position="18"/>
        <end position="29"/>
    </location>
</feature>
<organism evidence="3 4">
    <name type="scientific">Tanacetum coccineum</name>
    <dbReference type="NCBI Taxonomy" id="301880"/>
    <lineage>
        <taxon>Eukaryota</taxon>
        <taxon>Viridiplantae</taxon>
        <taxon>Streptophyta</taxon>
        <taxon>Embryophyta</taxon>
        <taxon>Tracheophyta</taxon>
        <taxon>Spermatophyta</taxon>
        <taxon>Magnoliopsida</taxon>
        <taxon>eudicotyledons</taxon>
        <taxon>Gunneridae</taxon>
        <taxon>Pentapetalae</taxon>
        <taxon>asterids</taxon>
        <taxon>campanulids</taxon>
        <taxon>Asterales</taxon>
        <taxon>Asteraceae</taxon>
        <taxon>Asteroideae</taxon>
        <taxon>Anthemideae</taxon>
        <taxon>Anthemidinae</taxon>
        <taxon>Tanacetum</taxon>
    </lineage>
</organism>
<feature type="domain" description="Retrotransposon gag" evidence="2">
    <location>
        <begin position="109"/>
        <end position="165"/>
    </location>
</feature>
<keyword evidence="3" id="KW-0548">Nucleotidyltransferase</keyword>
<proteinExistence type="predicted"/>